<dbReference type="EMBL" id="LMWX01000003">
    <property type="protein sequence ID" value="KUN89867.1"/>
    <property type="molecule type" value="Genomic_DNA"/>
</dbReference>
<evidence type="ECO:0000256" key="2">
    <source>
        <dbReference type="ARBA" id="ARBA00022692"/>
    </source>
</evidence>
<gene>
    <name evidence="6" type="ORF">AQJ66_02020</name>
</gene>
<keyword evidence="3 5" id="KW-1133">Transmembrane helix</keyword>
<keyword evidence="4 5" id="KW-0472">Membrane</keyword>
<accession>A0A101TCK8</accession>
<comment type="caution">
    <text evidence="6">The sequence shown here is derived from an EMBL/GenBank/DDBJ whole genome shotgun (WGS) entry which is preliminary data.</text>
</comment>
<dbReference type="Proteomes" id="UP000053024">
    <property type="component" value="Unassembled WGS sequence"/>
</dbReference>
<dbReference type="GO" id="GO:0016020">
    <property type="term" value="C:membrane"/>
    <property type="evidence" value="ECO:0007669"/>
    <property type="project" value="UniProtKB-SubCell"/>
</dbReference>
<feature type="transmembrane region" description="Helical" evidence="5">
    <location>
        <begin position="95"/>
        <end position="115"/>
    </location>
</feature>
<keyword evidence="2 5" id="KW-0812">Transmembrane</keyword>
<dbReference type="STRING" id="285568.AQJ66_02020"/>
<evidence type="ECO:0000313" key="7">
    <source>
        <dbReference type="Proteomes" id="UP000053024"/>
    </source>
</evidence>
<evidence type="ECO:0000313" key="6">
    <source>
        <dbReference type="EMBL" id="KUN89867.1"/>
    </source>
</evidence>
<evidence type="ECO:0000256" key="4">
    <source>
        <dbReference type="ARBA" id="ARBA00023136"/>
    </source>
</evidence>
<comment type="subcellular location">
    <subcellularLocation>
        <location evidence="1">Membrane</location>
        <topology evidence="1">Multi-pass membrane protein</topology>
    </subcellularLocation>
</comment>
<reference evidence="6 7" key="1">
    <citation type="submission" date="2015-10" db="EMBL/GenBank/DDBJ databases">
        <title>Draft genome sequence of Streptomyces bungoensis DSM 41781, type strain for the species Streptomyces bungoensis.</title>
        <authorList>
            <person name="Ruckert C."/>
            <person name="Winkler A."/>
            <person name="Kalinowski J."/>
            <person name="Kampfer P."/>
            <person name="Glaeser S."/>
        </authorList>
    </citation>
    <scope>NUCLEOTIDE SEQUENCE [LARGE SCALE GENOMIC DNA]</scope>
    <source>
        <strain evidence="6 7">DSM 41781</strain>
    </source>
</reference>
<organism evidence="6 7">
    <name type="scientific">Streptomyces bungoensis</name>
    <dbReference type="NCBI Taxonomy" id="285568"/>
    <lineage>
        <taxon>Bacteria</taxon>
        <taxon>Bacillati</taxon>
        <taxon>Actinomycetota</taxon>
        <taxon>Actinomycetes</taxon>
        <taxon>Kitasatosporales</taxon>
        <taxon>Streptomycetaceae</taxon>
        <taxon>Streptomyces</taxon>
    </lineage>
</organism>
<sequence>MSLYAALACPIVLVFALLGVAKILALGPMPVLAAHAGFTTSAYRLIGALELAGAIGVAIGPARPLFGELAGLGLLALLAGAVTTHVRKGDGPPKLVPAVMCAALVAWYLVVLAGGGS</sequence>
<proteinExistence type="predicted"/>
<evidence type="ECO:0000256" key="1">
    <source>
        <dbReference type="ARBA" id="ARBA00004141"/>
    </source>
</evidence>
<dbReference type="InterPro" id="IPR032808">
    <property type="entry name" value="DoxX"/>
</dbReference>
<dbReference type="Pfam" id="PF13564">
    <property type="entry name" value="DoxX_2"/>
    <property type="match status" value="1"/>
</dbReference>
<dbReference type="OrthoDB" id="5197053at2"/>
<keyword evidence="7" id="KW-1185">Reference proteome</keyword>
<evidence type="ECO:0000256" key="3">
    <source>
        <dbReference type="ARBA" id="ARBA00022989"/>
    </source>
</evidence>
<evidence type="ECO:0000256" key="5">
    <source>
        <dbReference type="SAM" id="Phobius"/>
    </source>
</evidence>
<feature type="transmembrane region" description="Helical" evidence="5">
    <location>
        <begin position="43"/>
        <end position="60"/>
    </location>
</feature>
<feature type="transmembrane region" description="Helical" evidence="5">
    <location>
        <begin position="65"/>
        <end position="83"/>
    </location>
</feature>
<protein>
    <submittedName>
        <fullName evidence="6">Invasion protein</fullName>
    </submittedName>
</protein>
<dbReference type="RefSeq" id="WP_061915433.1">
    <property type="nucleotide sequence ID" value="NZ_JBEYBH010000003.1"/>
</dbReference>
<dbReference type="AlphaFoldDB" id="A0A101TCK8"/>
<name>A0A101TCK8_9ACTN</name>